<dbReference type="SMART" id="SM01092">
    <property type="entry name" value="CO_deh_flav_C"/>
    <property type="match status" value="1"/>
</dbReference>
<dbReference type="InterPro" id="IPR016166">
    <property type="entry name" value="FAD-bd_PCMH"/>
</dbReference>
<gene>
    <name evidence="5" type="ORF">METZ01_LOCUS63224</name>
</gene>
<dbReference type="InterPro" id="IPR036683">
    <property type="entry name" value="CO_DH_flav_C_dom_sf"/>
</dbReference>
<proteinExistence type="predicted"/>
<protein>
    <recommendedName>
        <fullName evidence="4">FAD-binding PCMH-type domain-containing protein</fullName>
    </recommendedName>
</protein>
<dbReference type="InterPro" id="IPR036318">
    <property type="entry name" value="FAD-bd_PCMH-like_sf"/>
</dbReference>
<dbReference type="PANTHER" id="PTHR42659:SF2">
    <property type="entry name" value="XANTHINE DEHYDROGENASE SUBUNIT C-RELATED"/>
    <property type="match status" value="1"/>
</dbReference>
<dbReference type="InterPro" id="IPR002346">
    <property type="entry name" value="Mopterin_DH_FAD-bd"/>
</dbReference>
<dbReference type="EMBL" id="UINC01003923">
    <property type="protein sequence ID" value="SVA10370.1"/>
    <property type="molecule type" value="Genomic_DNA"/>
</dbReference>
<dbReference type="AlphaFoldDB" id="A0A381T2D7"/>
<dbReference type="GO" id="GO:0016491">
    <property type="term" value="F:oxidoreductase activity"/>
    <property type="evidence" value="ECO:0007669"/>
    <property type="project" value="UniProtKB-KW"/>
</dbReference>
<reference evidence="5" key="1">
    <citation type="submission" date="2018-05" db="EMBL/GenBank/DDBJ databases">
        <authorList>
            <person name="Lanie J.A."/>
            <person name="Ng W.-L."/>
            <person name="Kazmierczak K.M."/>
            <person name="Andrzejewski T.M."/>
            <person name="Davidsen T.M."/>
            <person name="Wayne K.J."/>
            <person name="Tettelin H."/>
            <person name="Glass J.I."/>
            <person name="Rusch D."/>
            <person name="Podicherti R."/>
            <person name="Tsui H.-C.T."/>
            <person name="Winkler M.E."/>
        </authorList>
    </citation>
    <scope>NUCLEOTIDE SEQUENCE</scope>
</reference>
<dbReference type="InterPro" id="IPR051312">
    <property type="entry name" value="Diverse_Substr_Oxidored"/>
</dbReference>
<dbReference type="PANTHER" id="PTHR42659">
    <property type="entry name" value="XANTHINE DEHYDROGENASE SUBUNIT C-RELATED"/>
    <property type="match status" value="1"/>
</dbReference>
<evidence type="ECO:0000259" key="4">
    <source>
        <dbReference type="PROSITE" id="PS51387"/>
    </source>
</evidence>
<dbReference type="InterPro" id="IPR016167">
    <property type="entry name" value="FAD-bd_PCMH_sub1"/>
</dbReference>
<dbReference type="GO" id="GO:0071949">
    <property type="term" value="F:FAD binding"/>
    <property type="evidence" value="ECO:0007669"/>
    <property type="project" value="InterPro"/>
</dbReference>
<dbReference type="Pfam" id="PF03450">
    <property type="entry name" value="CO_deh_flav_C"/>
    <property type="match status" value="1"/>
</dbReference>
<dbReference type="Pfam" id="PF00941">
    <property type="entry name" value="FAD_binding_5"/>
    <property type="match status" value="1"/>
</dbReference>
<accession>A0A381T2D7</accession>
<name>A0A381T2D7_9ZZZZ</name>
<dbReference type="Gene3D" id="3.30.465.10">
    <property type="match status" value="1"/>
</dbReference>
<dbReference type="SUPFAM" id="SSF55447">
    <property type="entry name" value="CO dehydrogenase flavoprotein C-terminal domain-like"/>
    <property type="match status" value="1"/>
</dbReference>
<evidence type="ECO:0000256" key="1">
    <source>
        <dbReference type="ARBA" id="ARBA00022630"/>
    </source>
</evidence>
<evidence type="ECO:0000256" key="2">
    <source>
        <dbReference type="ARBA" id="ARBA00022827"/>
    </source>
</evidence>
<keyword evidence="1" id="KW-0285">Flavoprotein</keyword>
<evidence type="ECO:0000313" key="5">
    <source>
        <dbReference type="EMBL" id="SVA10370.1"/>
    </source>
</evidence>
<dbReference type="InterPro" id="IPR005107">
    <property type="entry name" value="CO_DH_flav_C"/>
</dbReference>
<dbReference type="Gene3D" id="3.30.390.50">
    <property type="entry name" value="CO dehydrogenase flavoprotein, C-terminal domain"/>
    <property type="match status" value="1"/>
</dbReference>
<sequence length="287" mass="30571">MPNFDYEAPTTLKNALKFLSEQGENRPLAGGTDIIDQLKSNRRNADLVVDLKRVPELLALELTDTQLRIGSAVSCTEVHKLTAENGCFPALSEASELIGSIHIQNRASIGGNVCNAAPSADTIPALLVHEAIAHTTSTEGERRIPLIDFFAGPGQTVLQKGEILKELVLPTSSPNAASAYLRFIPRNEMDIAVAGVGSLLEVDPVSGVVKKARIALASVAPTPVRAYAAEQFLEGALIDNSSIGKASDLAVDAAVPITDVRGSAEYRKELVKVLTKRTLNICLERLA</sequence>
<keyword evidence="3" id="KW-0560">Oxidoreductase</keyword>
<dbReference type="Gene3D" id="3.30.43.10">
    <property type="entry name" value="Uridine Diphospho-n-acetylenolpyruvylglucosamine Reductase, domain 2"/>
    <property type="match status" value="1"/>
</dbReference>
<dbReference type="PROSITE" id="PS51387">
    <property type="entry name" value="FAD_PCMH"/>
    <property type="match status" value="1"/>
</dbReference>
<organism evidence="5">
    <name type="scientific">marine metagenome</name>
    <dbReference type="NCBI Taxonomy" id="408172"/>
    <lineage>
        <taxon>unclassified sequences</taxon>
        <taxon>metagenomes</taxon>
        <taxon>ecological metagenomes</taxon>
    </lineage>
</organism>
<feature type="domain" description="FAD-binding PCMH-type" evidence="4">
    <location>
        <begin position="1"/>
        <end position="174"/>
    </location>
</feature>
<dbReference type="InterPro" id="IPR016169">
    <property type="entry name" value="FAD-bd_PCMH_sub2"/>
</dbReference>
<evidence type="ECO:0000256" key="3">
    <source>
        <dbReference type="ARBA" id="ARBA00023002"/>
    </source>
</evidence>
<dbReference type="SUPFAM" id="SSF56176">
    <property type="entry name" value="FAD-binding/transporter-associated domain-like"/>
    <property type="match status" value="1"/>
</dbReference>
<keyword evidence="2" id="KW-0274">FAD</keyword>